<gene>
    <name evidence="2" type="ORF">BESB_017810</name>
</gene>
<dbReference type="GeneID" id="40306842"/>
<feature type="compositionally biased region" description="Low complexity" evidence="1">
    <location>
        <begin position="105"/>
        <end position="124"/>
    </location>
</feature>
<feature type="compositionally biased region" description="Pro residues" evidence="1">
    <location>
        <begin position="125"/>
        <end position="135"/>
    </location>
</feature>
<name>A0A2A9M9W0_BESBE</name>
<proteinExistence type="predicted"/>
<dbReference type="VEuPathDB" id="ToxoDB:BESB_017810"/>
<protein>
    <submittedName>
        <fullName evidence="2">Uncharacterized protein</fullName>
    </submittedName>
</protein>
<evidence type="ECO:0000256" key="1">
    <source>
        <dbReference type="SAM" id="MobiDB-lite"/>
    </source>
</evidence>
<dbReference type="AlphaFoldDB" id="A0A2A9M9W0"/>
<keyword evidence="3" id="KW-1185">Reference proteome</keyword>
<dbReference type="KEGG" id="bbes:BESB_017810"/>
<feature type="region of interest" description="Disordered" evidence="1">
    <location>
        <begin position="213"/>
        <end position="233"/>
    </location>
</feature>
<evidence type="ECO:0000313" key="3">
    <source>
        <dbReference type="Proteomes" id="UP000224006"/>
    </source>
</evidence>
<comment type="caution">
    <text evidence="2">The sequence shown here is derived from an EMBL/GenBank/DDBJ whole genome shotgun (WGS) entry which is preliminary data.</text>
</comment>
<feature type="compositionally biased region" description="Low complexity" evidence="1">
    <location>
        <begin position="35"/>
        <end position="74"/>
    </location>
</feature>
<organism evidence="2 3">
    <name type="scientific">Besnoitia besnoiti</name>
    <name type="common">Apicomplexan protozoan</name>
    <dbReference type="NCBI Taxonomy" id="94643"/>
    <lineage>
        <taxon>Eukaryota</taxon>
        <taxon>Sar</taxon>
        <taxon>Alveolata</taxon>
        <taxon>Apicomplexa</taxon>
        <taxon>Conoidasida</taxon>
        <taxon>Coccidia</taxon>
        <taxon>Eucoccidiorida</taxon>
        <taxon>Eimeriorina</taxon>
        <taxon>Sarcocystidae</taxon>
        <taxon>Besnoitia</taxon>
    </lineage>
</organism>
<sequence>MCAAFFTFSARASRAAAEFSAHRARNAGRQAPVCTSSSSLSAARASSPTSSSSLSSFFPFPSSQRRFFSDRQSAPSGRSEAATSPSLSEAEKTLKHWLRTSVCASSSPSSSSHASPSADSCPPGSAAPPSLPSAPSPAGASAALFAWSEELAASAPEAFLLLADFVRARNHVNELLERYAIGAAPDNSHEDARRNVDAAARAVGVALPPRAEAPHAPAISADAQNIQASRAEL</sequence>
<reference evidence="2 3" key="1">
    <citation type="submission" date="2017-09" db="EMBL/GenBank/DDBJ databases">
        <title>Genome sequencing of Besnoitia besnoiti strain Bb-Ger1.</title>
        <authorList>
            <person name="Schares G."/>
            <person name="Venepally P."/>
            <person name="Lorenzi H.A."/>
        </authorList>
    </citation>
    <scope>NUCLEOTIDE SEQUENCE [LARGE SCALE GENOMIC DNA]</scope>
    <source>
        <strain evidence="2 3">Bb-Ger1</strain>
    </source>
</reference>
<accession>A0A2A9M9W0</accession>
<feature type="region of interest" description="Disordered" evidence="1">
    <location>
        <begin position="27"/>
        <end position="90"/>
    </location>
</feature>
<feature type="region of interest" description="Disordered" evidence="1">
    <location>
        <begin position="105"/>
        <end position="135"/>
    </location>
</feature>
<dbReference type="RefSeq" id="XP_029216472.1">
    <property type="nucleotide sequence ID" value="XM_029360496.1"/>
</dbReference>
<dbReference type="Proteomes" id="UP000224006">
    <property type="component" value="Chromosome X"/>
</dbReference>
<dbReference type="EMBL" id="NWUJ01000011">
    <property type="protein sequence ID" value="PFH32463.1"/>
    <property type="molecule type" value="Genomic_DNA"/>
</dbReference>
<evidence type="ECO:0000313" key="2">
    <source>
        <dbReference type="EMBL" id="PFH32463.1"/>
    </source>
</evidence>
<feature type="compositionally biased region" description="Polar residues" evidence="1">
    <location>
        <begin position="222"/>
        <end position="233"/>
    </location>
</feature>